<evidence type="ECO:0000313" key="3">
    <source>
        <dbReference type="EMBL" id="EGO62805.1"/>
    </source>
</evidence>
<dbReference type="EMBL" id="AFGF01000166">
    <property type="protein sequence ID" value="EGO62805.1"/>
    <property type="molecule type" value="Genomic_DNA"/>
</dbReference>
<feature type="chain" id="PRO_5038389610" description="Lipoprotein" evidence="2">
    <location>
        <begin position="18"/>
        <end position="143"/>
    </location>
</feature>
<accession>F7NMC9</accession>
<sequence length="143" mass="15350">MTKILAISLLAGTLLLAGCGSDSSKGVTAKDVQQKTAEAVETTKTYTLQQKEEYQKQAQTKIDDLSKQIDELKAKASQATDQSKQGITEQIAALEKEKQTTQNKLGELTSASAEAWGALKSGMDAAMGSLEKSYKEAVSKFDK</sequence>
<reference evidence="3 4" key="1">
    <citation type="journal article" date="2011" name="EMBO J.">
        <title>Structural diversity of bacterial flagellar motors.</title>
        <authorList>
            <person name="Chen S."/>
            <person name="Beeby M."/>
            <person name="Murphy G.E."/>
            <person name="Leadbetter J.R."/>
            <person name="Hendrixson D.R."/>
            <person name="Briegel A."/>
            <person name="Li Z."/>
            <person name="Shi J."/>
            <person name="Tocheva E.I."/>
            <person name="Muller A."/>
            <person name="Dobro M.J."/>
            <person name="Jensen G.J."/>
        </authorList>
    </citation>
    <scope>NUCLEOTIDE SEQUENCE [LARGE SCALE GENOMIC DNA]</scope>
    <source>
        <strain evidence="3 4">DSM 6540</strain>
    </source>
</reference>
<dbReference type="RefSeq" id="WP_004097621.1">
    <property type="nucleotide sequence ID" value="NZ_AFGF01000166.1"/>
</dbReference>
<dbReference type="PROSITE" id="PS51257">
    <property type="entry name" value="PROKAR_LIPOPROTEIN"/>
    <property type="match status" value="1"/>
</dbReference>
<protein>
    <recommendedName>
        <fullName evidence="5">Lipoprotein</fullName>
    </recommendedName>
</protein>
<gene>
    <name evidence="3" type="ORF">ALO_16337</name>
</gene>
<proteinExistence type="predicted"/>
<comment type="caution">
    <text evidence="3">The sequence shown here is derived from an EMBL/GenBank/DDBJ whole genome shotgun (WGS) entry which is preliminary data.</text>
</comment>
<evidence type="ECO:0000313" key="4">
    <source>
        <dbReference type="Proteomes" id="UP000003240"/>
    </source>
</evidence>
<evidence type="ECO:0008006" key="5">
    <source>
        <dbReference type="Google" id="ProtNLM"/>
    </source>
</evidence>
<feature type="coiled-coil region" evidence="1">
    <location>
        <begin position="48"/>
        <end position="111"/>
    </location>
</feature>
<evidence type="ECO:0000256" key="2">
    <source>
        <dbReference type="SAM" id="SignalP"/>
    </source>
</evidence>
<dbReference type="OrthoDB" id="9812862at2"/>
<organism evidence="3 4">
    <name type="scientific">Acetonema longum DSM 6540</name>
    <dbReference type="NCBI Taxonomy" id="1009370"/>
    <lineage>
        <taxon>Bacteria</taxon>
        <taxon>Bacillati</taxon>
        <taxon>Bacillota</taxon>
        <taxon>Negativicutes</taxon>
        <taxon>Acetonemataceae</taxon>
        <taxon>Acetonema</taxon>
    </lineage>
</organism>
<feature type="signal peptide" evidence="2">
    <location>
        <begin position="1"/>
        <end position="17"/>
    </location>
</feature>
<evidence type="ECO:0000256" key="1">
    <source>
        <dbReference type="SAM" id="Coils"/>
    </source>
</evidence>
<keyword evidence="1" id="KW-0175">Coiled coil</keyword>
<keyword evidence="4" id="KW-1185">Reference proteome</keyword>
<name>F7NMC9_9FIRM</name>
<keyword evidence="2" id="KW-0732">Signal</keyword>
<dbReference type="AlphaFoldDB" id="F7NMC9"/>
<dbReference type="Proteomes" id="UP000003240">
    <property type="component" value="Unassembled WGS sequence"/>
</dbReference>